<dbReference type="InterPro" id="IPR051851">
    <property type="entry name" value="EFR3_Homologs"/>
</dbReference>
<protein>
    <submittedName>
        <fullName evidence="1">Uncharacterized protein</fullName>
    </submittedName>
</protein>
<evidence type="ECO:0000313" key="1">
    <source>
        <dbReference type="EMBL" id="KAK2582584.1"/>
    </source>
</evidence>
<dbReference type="GO" id="GO:0072659">
    <property type="term" value="P:protein localization to plasma membrane"/>
    <property type="evidence" value="ECO:0007669"/>
    <property type="project" value="TreeGrafter"/>
</dbReference>
<sequence>MHQDALLDKAIKIIQNTSRNQLKNYEPDIIITCMTKIFFHHGVNTYEVNVCEWKRRRRVRFIQNCYRDLLKVYVPEKTKQVVQAIVNTINEDRLWKFETFCLKITNILLEHGVSGAIVVHTIWDIIESINTTMYDTRAIIKILYEILGIYKWPDSNDTITVIERLVKFFYKSIIDTNAYDNSITCITLKKGLEICLRNMIKHLPNDQLLIIVYHMCSWTIQRDISDDIILEFGSILEYTAHMHQANLYEKTLTPIIFPLLMQMIASNSRIVSLLGNRVIQYLIDRKGNRLNFDTPRIFFENIDFDLKVGDCYNEDKMFFKVHRESLHDSLLKSIMTHRESRMNLESSYCTMCVIATEVPCGFTAAALVCLTMNLQDLILKENNSHCIANYHIHATVISIMSLLCWINKAEVFYTYVNKIMMERAQWAPHLNPPIQSQYNFAIHHIFWNKPELFFLDWEARYGLWKCFRLQTYQNNNATF</sequence>
<evidence type="ECO:0000313" key="2">
    <source>
        <dbReference type="Proteomes" id="UP001258017"/>
    </source>
</evidence>
<organism evidence="1 2">
    <name type="scientific">Odynerus spinipes</name>
    <dbReference type="NCBI Taxonomy" id="1348599"/>
    <lineage>
        <taxon>Eukaryota</taxon>
        <taxon>Metazoa</taxon>
        <taxon>Ecdysozoa</taxon>
        <taxon>Arthropoda</taxon>
        <taxon>Hexapoda</taxon>
        <taxon>Insecta</taxon>
        <taxon>Pterygota</taxon>
        <taxon>Neoptera</taxon>
        <taxon>Endopterygota</taxon>
        <taxon>Hymenoptera</taxon>
        <taxon>Apocrita</taxon>
        <taxon>Aculeata</taxon>
        <taxon>Vespoidea</taxon>
        <taxon>Vespidae</taxon>
        <taxon>Eumeninae</taxon>
        <taxon>Odynerus</taxon>
    </lineage>
</organism>
<gene>
    <name evidence="1" type="ORF">KPH14_004872</name>
</gene>
<comment type="caution">
    <text evidence="1">The sequence shown here is derived from an EMBL/GenBank/DDBJ whole genome shotgun (WGS) entry which is preliminary data.</text>
</comment>
<reference evidence="1" key="2">
    <citation type="journal article" date="2023" name="Commun. Biol.">
        <title>Intrasexual cuticular hydrocarbon dimorphism in a wasp sheds light on hydrocarbon biosynthesis genes in Hymenoptera.</title>
        <authorList>
            <person name="Moris V.C."/>
            <person name="Podsiadlowski L."/>
            <person name="Martin S."/>
            <person name="Oeyen J.P."/>
            <person name="Donath A."/>
            <person name="Petersen M."/>
            <person name="Wilbrandt J."/>
            <person name="Misof B."/>
            <person name="Liedtke D."/>
            <person name="Thamm M."/>
            <person name="Scheiner R."/>
            <person name="Schmitt T."/>
            <person name="Niehuis O."/>
        </authorList>
    </citation>
    <scope>NUCLEOTIDE SEQUENCE</scope>
    <source>
        <strain evidence="1">GBR_01_08_01A</strain>
    </source>
</reference>
<dbReference type="AlphaFoldDB" id="A0AAD9RMQ1"/>
<keyword evidence="2" id="KW-1185">Reference proteome</keyword>
<dbReference type="PANTHER" id="PTHR12444:SF9">
    <property type="entry name" value="AGAP013133-PA"/>
    <property type="match status" value="1"/>
</dbReference>
<dbReference type="EMBL" id="JAIFRP010000031">
    <property type="protein sequence ID" value="KAK2582584.1"/>
    <property type="molecule type" value="Genomic_DNA"/>
</dbReference>
<dbReference type="PANTHER" id="PTHR12444">
    <property type="entry name" value="PROTEIN EFR3 HOMOLOG CMP44E"/>
    <property type="match status" value="1"/>
</dbReference>
<accession>A0AAD9RMQ1</accession>
<dbReference type="Proteomes" id="UP001258017">
    <property type="component" value="Unassembled WGS sequence"/>
</dbReference>
<reference evidence="1" key="1">
    <citation type="submission" date="2021-08" db="EMBL/GenBank/DDBJ databases">
        <authorList>
            <person name="Misof B."/>
            <person name="Oliver O."/>
            <person name="Podsiadlowski L."/>
            <person name="Donath A."/>
            <person name="Peters R."/>
            <person name="Mayer C."/>
            <person name="Rust J."/>
            <person name="Gunkel S."/>
            <person name="Lesny P."/>
            <person name="Martin S."/>
            <person name="Oeyen J.P."/>
            <person name="Petersen M."/>
            <person name="Panagiotis P."/>
            <person name="Wilbrandt J."/>
            <person name="Tanja T."/>
        </authorList>
    </citation>
    <scope>NUCLEOTIDE SEQUENCE</scope>
    <source>
        <strain evidence="1">GBR_01_08_01A</strain>
        <tissue evidence="1">Thorax + abdomen</tissue>
    </source>
</reference>
<proteinExistence type="predicted"/>
<name>A0AAD9RMQ1_9HYME</name>
<dbReference type="GO" id="GO:0005886">
    <property type="term" value="C:plasma membrane"/>
    <property type="evidence" value="ECO:0007669"/>
    <property type="project" value="TreeGrafter"/>
</dbReference>